<dbReference type="PROSITE" id="PS00092">
    <property type="entry name" value="N6_MTASE"/>
    <property type="match status" value="1"/>
</dbReference>
<evidence type="ECO:0000256" key="3">
    <source>
        <dbReference type="ARBA" id="ARBA00022679"/>
    </source>
</evidence>
<dbReference type="InterPro" id="IPR002941">
    <property type="entry name" value="DNA_methylase_N4/N6"/>
</dbReference>
<accession>A0A0F9MC35</accession>
<evidence type="ECO:0000259" key="4">
    <source>
        <dbReference type="Pfam" id="PF01555"/>
    </source>
</evidence>
<dbReference type="InterPro" id="IPR001091">
    <property type="entry name" value="RM_Methyltransferase"/>
</dbReference>
<name>A0A0F9MC35_9ZZZZ</name>
<dbReference type="Pfam" id="PF01555">
    <property type="entry name" value="N6_N4_Mtase"/>
    <property type="match status" value="1"/>
</dbReference>
<evidence type="ECO:0000313" key="5">
    <source>
        <dbReference type="EMBL" id="KKN03279.1"/>
    </source>
</evidence>
<protein>
    <recommendedName>
        <fullName evidence="4">DNA methylase N-4/N-6 domain-containing protein</fullName>
    </recommendedName>
</protein>
<dbReference type="EMBL" id="LAZR01005053">
    <property type="protein sequence ID" value="KKN03279.1"/>
    <property type="molecule type" value="Genomic_DNA"/>
</dbReference>
<evidence type="ECO:0000256" key="2">
    <source>
        <dbReference type="ARBA" id="ARBA00022603"/>
    </source>
</evidence>
<proteinExistence type="inferred from homology"/>
<dbReference type="Gene3D" id="3.40.50.150">
    <property type="entry name" value="Vaccinia Virus protein VP39"/>
    <property type="match status" value="1"/>
</dbReference>
<gene>
    <name evidence="5" type="ORF">LCGC14_1109450</name>
</gene>
<comment type="similarity">
    <text evidence="1">Belongs to the N(4)/N(6)-methyltransferase family.</text>
</comment>
<keyword evidence="3" id="KW-0808">Transferase</keyword>
<evidence type="ECO:0000256" key="1">
    <source>
        <dbReference type="ARBA" id="ARBA00006594"/>
    </source>
</evidence>
<feature type="domain" description="DNA methylase N-4/N-6" evidence="4">
    <location>
        <begin position="144"/>
        <end position="221"/>
    </location>
</feature>
<dbReference type="AlphaFoldDB" id="A0A0F9MC35"/>
<comment type="caution">
    <text evidence="5">The sequence shown here is derived from an EMBL/GenBank/DDBJ whole genome shotgun (WGS) entry which is preliminary data.</text>
</comment>
<sequence>MTICTGDGWEVRGGKWQESPPEMVDHVISDPPYTDYVSARAKQRTLLSSRQGHTIAEGEGSLSFDGVDERELGPLLVVHVKRWIILFCAIEQIGGYADACSDHWIRGGWWEKSVPTPQFTGDRPGVPGEAIAIMHPPGKKRWNGGGCAARWVGPNTNSSRSEHDERVHETQKPLWLMAALIEAFTDPGDLVWAPYMGSATTGVACLLAGRRFLGHELQEQY</sequence>
<dbReference type="SUPFAM" id="SSF53335">
    <property type="entry name" value="S-adenosyl-L-methionine-dependent methyltransferases"/>
    <property type="match status" value="1"/>
</dbReference>
<feature type="non-terminal residue" evidence="5">
    <location>
        <position position="221"/>
    </location>
</feature>
<dbReference type="GO" id="GO:0003677">
    <property type="term" value="F:DNA binding"/>
    <property type="evidence" value="ECO:0007669"/>
    <property type="project" value="InterPro"/>
</dbReference>
<dbReference type="GO" id="GO:0008170">
    <property type="term" value="F:N-methyltransferase activity"/>
    <property type="evidence" value="ECO:0007669"/>
    <property type="project" value="InterPro"/>
</dbReference>
<dbReference type="InterPro" id="IPR029063">
    <property type="entry name" value="SAM-dependent_MTases_sf"/>
</dbReference>
<reference evidence="5" key="1">
    <citation type="journal article" date="2015" name="Nature">
        <title>Complex archaea that bridge the gap between prokaryotes and eukaryotes.</title>
        <authorList>
            <person name="Spang A."/>
            <person name="Saw J.H."/>
            <person name="Jorgensen S.L."/>
            <person name="Zaremba-Niedzwiedzka K."/>
            <person name="Martijn J."/>
            <person name="Lind A.E."/>
            <person name="van Eijk R."/>
            <person name="Schleper C."/>
            <person name="Guy L."/>
            <person name="Ettema T.J."/>
        </authorList>
    </citation>
    <scope>NUCLEOTIDE SEQUENCE</scope>
</reference>
<organism evidence="5">
    <name type="scientific">marine sediment metagenome</name>
    <dbReference type="NCBI Taxonomy" id="412755"/>
    <lineage>
        <taxon>unclassified sequences</taxon>
        <taxon>metagenomes</taxon>
        <taxon>ecological metagenomes</taxon>
    </lineage>
</organism>
<dbReference type="GO" id="GO:0032259">
    <property type="term" value="P:methylation"/>
    <property type="evidence" value="ECO:0007669"/>
    <property type="project" value="UniProtKB-KW"/>
</dbReference>
<dbReference type="PRINTS" id="PR00508">
    <property type="entry name" value="S21N4MTFRASE"/>
</dbReference>
<keyword evidence="2" id="KW-0489">Methyltransferase</keyword>
<dbReference type="InterPro" id="IPR002052">
    <property type="entry name" value="DNA_methylase_N6_adenine_CS"/>
</dbReference>